<evidence type="ECO:0000256" key="4">
    <source>
        <dbReference type="ARBA" id="ARBA00022695"/>
    </source>
</evidence>
<dbReference type="Pfam" id="PF01138">
    <property type="entry name" value="RNase_PH"/>
    <property type="match status" value="2"/>
</dbReference>
<dbReference type="InterPro" id="IPR036612">
    <property type="entry name" value="KH_dom_type_1_sf"/>
</dbReference>
<dbReference type="SUPFAM" id="SSF55666">
    <property type="entry name" value="Ribonuclease PH domain 2-like"/>
    <property type="match status" value="2"/>
</dbReference>
<dbReference type="InterPro" id="IPR001247">
    <property type="entry name" value="ExoRNase_PH_dom1"/>
</dbReference>
<reference evidence="10 11" key="1">
    <citation type="submission" date="2014-08" db="EMBL/GenBank/DDBJ databases">
        <title>Complete genome sequence of Corynebacterium frankenforstense ST18(T) (=DSM 45800(T)), isolated from raw cow milk.</title>
        <authorList>
            <person name="Ruckert C."/>
            <person name="Albersmeier A."/>
            <person name="Winkler A."/>
            <person name="Lipski A."/>
            <person name="Kalinowski J."/>
        </authorList>
    </citation>
    <scope>NUCLEOTIDE SEQUENCE [LARGE SCALE GENOMIC DNA]</scope>
    <source>
        <strain evidence="10 11">ST18</strain>
    </source>
</reference>
<dbReference type="GO" id="GO:0005829">
    <property type="term" value="C:cytosol"/>
    <property type="evidence" value="ECO:0007669"/>
    <property type="project" value="TreeGrafter"/>
</dbReference>
<dbReference type="PIRSF" id="PIRSF005499">
    <property type="entry name" value="PNPase"/>
    <property type="match status" value="1"/>
</dbReference>
<evidence type="ECO:0000256" key="2">
    <source>
        <dbReference type="ARBA" id="ARBA00022490"/>
    </source>
</evidence>
<dbReference type="KEGG" id="cfk:CFRA_07235"/>
<dbReference type="SUPFAM" id="SSF54791">
    <property type="entry name" value="Eukaryotic type KH-domain (KH-domain type I)"/>
    <property type="match status" value="1"/>
</dbReference>
<dbReference type="HAMAP" id="MF_01595">
    <property type="entry name" value="PNPase"/>
    <property type="match status" value="1"/>
</dbReference>
<evidence type="ECO:0000256" key="3">
    <source>
        <dbReference type="ARBA" id="ARBA00022679"/>
    </source>
</evidence>
<dbReference type="Pfam" id="PF03726">
    <property type="entry name" value="PNPase"/>
    <property type="match status" value="1"/>
</dbReference>
<feature type="domain" description="S1 motif" evidence="9">
    <location>
        <begin position="689"/>
        <end position="758"/>
    </location>
</feature>
<dbReference type="PROSITE" id="PS50084">
    <property type="entry name" value="KH_TYPE_1"/>
    <property type="match status" value="1"/>
</dbReference>
<dbReference type="InterPro" id="IPR020568">
    <property type="entry name" value="Ribosomal_Su5_D2-typ_SF"/>
</dbReference>
<gene>
    <name evidence="8" type="primary">pnp</name>
    <name evidence="10" type="ORF">CFRA_07235</name>
</gene>
<dbReference type="Proteomes" id="UP000185434">
    <property type="component" value="Chromosome"/>
</dbReference>
<dbReference type="Gene3D" id="3.30.230.70">
    <property type="entry name" value="GHMP Kinase, N-terminal domain"/>
    <property type="match status" value="2"/>
</dbReference>
<dbReference type="InterPro" id="IPR003029">
    <property type="entry name" value="S1_domain"/>
</dbReference>
<dbReference type="GO" id="GO:0000287">
    <property type="term" value="F:magnesium ion binding"/>
    <property type="evidence" value="ECO:0007669"/>
    <property type="project" value="UniProtKB-UniRule"/>
</dbReference>
<dbReference type="GO" id="GO:0003723">
    <property type="term" value="F:RNA binding"/>
    <property type="evidence" value="ECO:0007669"/>
    <property type="project" value="UniProtKB-UniRule"/>
</dbReference>
<evidence type="ECO:0000256" key="1">
    <source>
        <dbReference type="ARBA" id="ARBA00007404"/>
    </source>
</evidence>
<dbReference type="STRING" id="1437875.CFRA_07235"/>
<dbReference type="Gene3D" id="3.30.1370.10">
    <property type="entry name" value="K Homology domain, type 1"/>
    <property type="match status" value="1"/>
</dbReference>
<dbReference type="Pfam" id="PF00013">
    <property type="entry name" value="KH_1"/>
    <property type="match status" value="1"/>
</dbReference>
<dbReference type="FunFam" id="2.40.50.140:FF:000069">
    <property type="entry name" value="Polyribonucleotide nucleotidyltransferase"/>
    <property type="match status" value="1"/>
</dbReference>
<dbReference type="CDD" id="cd11364">
    <property type="entry name" value="RNase_PH_PNPase_2"/>
    <property type="match status" value="1"/>
</dbReference>
<dbReference type="Pfam" id="PF00575">
    <property type="entry name" value="S1"/>
    <property type="match status" value="1"/>
</dbReference>
<dbReference type="SMART" id="SM00322">
    <property type="entry name" value="KH"/>
    <property type="match status" value="1"/>
</dbReference>
<organism evidence="10 11">
    <name type="scientific">Corynebacterium frankenforstense DSM 45800</name>
    <dbReference type="NCBI Taxonomy" id="1437875"/>
    <lineage>
        <taxon>Bacteria</taxon>
        <taxon>Bacillati</taxon>
        <taxon>Actinomycetota</taxon>
        <taxon>Actinomycetes</taxon>
        <taxon>Mycobacteriales</taxon>
        <taxon>Corynebacteriaceae</taxon>
        <taxon>Corynebacterium</taxon>
    </lineage>
</organism>
<feature type="binding site" evidence="8">
    <location>
        <position position="552"/>
    </location>
    <ligand>
        <name>Mg(2+)</name>
        <dbReference type="ChEBI" id="CHEBI:18420"/>
    </ligand>
</feature>
<dbReference type="GO" id="GO:0000175">
    <property type="term" value="F:3'-5'-RNA exonuclease activity"/>
    <property type="evidence" value="ECO:0007669"/>
    <property type="project" value="TreeGrafter"/>
</dbReference>
<evidence type="ECO:0000256" key="7">
    <source>
        <dbReference type="ARBA" id="ARBA00022884"/>
    </source>
</evidence>
<evidence type="ECO:0000259" key="9">
    <source>
        <dbReference type="PROSITE" id="PS50126"/>
    </source>
</evidence>
<comment type="cofactor">
    <cofactor evidence="8">
        <name>Mg(2+)</name>
        <dbReference type="ChEBI" id="CHEBI:18420"/>
    </cofactor>
</comment>
<dbReference type="InterPro" id="IPR015848">
    <property type="entry name" value="PNPase_PH_RNA-bd_bac/org-type"/>
</dbReference>
<dbReference type="FunFam" id="3.30.1370.10:FF:000001">
    <property type="entry name" value="Polyribonucleotide nucleotidyltransferase"/>
    <property type="match status" value="1"/>
</dbReference>
<evidence type="ECO:0000256" key="6">
    <source>
        <dbReference type="ARBA" id="ARBA00022842"/>
    </source>
</evidence>
<comment type="catalytic activity">
    <reaction evidence="8">
        <text>RNA(n+1) + phosphate = RNA(n) + a ribonucleoside 5'-diphosphate</text>
        <dbReference type="Rhea" id="RHEA:22096"/>
        <dbReference type="Rhea" id="RHEA-COMP:14527"/>
        <dbReference type="Rhea" id="RHEA-COMP:17342"/>
        <dbReference type="ChEBI" id="CHEBI:43474"/>
        <dbReference type="ChEBI" id="CHEBI:57930"/>
        <dbReference type="ChEBI" id="CHEBI:140395"/>
        <dbReference type="EC" id="2.7.7.8"/>
    </reaction>
</comment>
<dbReference type="SUPFAM" id="SSF54211">
    <property type="entry name" value="Ribosomal protein S5 domain 2-like"/>
    <property type="match status" value="2"/>
</dbReference>
<dbReference type="PANTHER" id="PTHR11252">
    <property type="entry name" value="POLYRIBONUCLEOTIDE NUCLEOTIDYLTRANSFERASE"/>
    <property type="match status" value="1"/>
</dbReference>
<dbReference type="InterPro" id="IPR036345">
    <property type="entry name" value="ExoRNase_PH_dom2_sf"/>
</dbReference>
<dbReference type="EMBL" id="CP009247">
    <property type="protein sequence ID" value="APT89083.1"/>
    <property type="molecule type" value="Genomic_DNA"/>
</dbReference>
<comment type="similarity">
    <text evidence="1 8">Belongs to the polyribonucleotide nucleotidyltransferase family.</text>
</comment>
<dbReference type="SUPFAM" id="SSF50249">
    <property type="entry name" value="Nucleic acid-binding proteins"/>
    <property type="match status" value="1"/>
</dbReference>
<evidence type="ECO:0000256" key="8">
    <source>
        <dbReference type="HAMAP-Rule" id="MF_01595"/>
    </source>
</evidence>
<dbReference type="EC" id="2.7.7.8" evidence="8"/>
<dbReference type="CDD" id="cd04472">
    <property type="entry name" value="S1_PNPase"/>
    <property type="match status" value="1"/>
</dbReference>
<keyword evidence="4 8" id="KW-0548">Nucleotidyltransferase</keyword>
<dbReference type="FunFam" id="3.30.230.70:FF:000001">
    <property type="entry name" value="Polyribonucleotide nucleotidyltransferase"/>
    <property type="match status" value="1"/>
</dbReference>
<keyword evidence="6 8" id="KW-0460">Magnesium</keyword>
<dbReference type="SMART" id="SM00316">
    <property type="entry name" value="S1"/>
    <property type="match status" value="1"/>
</dbReference>
<evidence type="ECO:0000313" key="11">
    <source>
        <dbReference type="Proteomes" id="UP000185434"/>
    </source>
</evidence>
<dbReference type="AlphaFoldDB" id="A0A1L7CTA6"/>
<dbReference type="NCBIfam" id="TIGR03591">
    <property type="entry name" value="polynuc_phos"/>
    <property type="match status" value="1"/>
</dbReference>
<protein>
    <recommendedName>
        <fullName evidence="8">Polyribonucleotide nucleotidyltransferase</fullName>
        <ecNumber evidence="8">2.7.7.8</ecNumber>
    </recommendedName>
    <alternativeName>
        <fullName evidence="8">Polynucleotide phosphorylase</fullName>
        <shortName evidence="8">PNPase</shortName>
    </alternativeName>
</protein>
<accession>A0A1L7CTA6</accession>
<dbReference type="GO" id="GO:0004654">
    <property type="term" value="F:polyribonucleotide nucleotidyltransferase activity"/>
    <property type="evidence" value="ECO:0007669"/>
    <property type="project" value="UniProtKB-UniRule"/>
</dbReference>
<dbReference type="InterPro" id="IPR012340">
    <property type="entry name" value="NA-bd_OB-fold"/>
</dbReference>
<keyword evidence="5 8" id="KW-0479">Metal-binding</keyword>
<sequence length="761" mass="82181">MAKKKNARTSQPKPDNNVEFDFDDDFDIHTAIAVLDNGDFGTRELRFETGQLARQAGGSVTTYLDEDTMLLATTTASSKPREGIDFFPLTVDVEERMYAAGRIPGSFFRREGRPSTDAILACRLIDRPLRPTFVKGLRNEVQVVITVMSQDPDEFYDVVAINGASAATQLSGLPVSGPVGGVRMALIVDEDHEDGQWVAFPNAEQHENALFELVVAGRIVEREENGRTVEDVAVMMVEAGAGEHVVARVDDGAPAPTEEIVAGGLEAAKPFIETLCRAQAGLTERAGKDTREFPLFPDYTDEVFKKVEKKAAKKLRELLTIPGKQDRDDATNEYMVEVERQLLGDEPDADEAKAVRAAYNALMKQIVRSMILRDGFRIDGRSTTDIRDLGVEVDLVPRAHGSALFERGETQILGVTTLDMLKMEQHIDSLSPVTSKRYIHHYNFPPYSTGETGRVGSPKRREIGHGALAERALLPVIPSREEFPYAIRQVSEALGSNGSTSMGSVCASTLSLLNAGVPLKAPVAGIAMGLVSGEVDGETEYVALTDILGAEDAFGDMDFKVAGTADFVTALQLDTKLDGIPSKVLAAALRQAREARHTILDTMAEVIDGPDEMNELAPRIETLSIPVNKIGELIGPKGKTINAITEETGADVSIEDDGTVYVSATGGKAAEAAIEKINAIANPQLPKVGERYLGTVVKTVAFGAFVSLTPGRDGLIHISKLGGDKRIDKVEDVINVGDTVEVEIADIDNRGKISLVPVDED</sequence>
<keyword evidence="2 8" id="KW-0963">Cytoplasm</keyword>
<dbReference type="Gene3D" id="2.40.50.140">
    <property type="entry name" value="Nucleic acid-binding proteins"/>
    <property type="match status" value="1"/>
</dbReference>
<feature type="binding site" evidence="8">
    <location>
        <position position="558"/>
    </location>
    <ligand>
        <name>Mg(2+)</name>
        <dbReference type="ChEBI" id="CHEBI:18420"/>
    </ligand>
</feature>
<dbReference type="CDD" id="cd02393">
    <property type="entry name" value="KH-I_PNPase"/>
    <property type="match status" value="1"/>
</dbReference>
<dbReference type="InterPro" id="IPR004088">
    <property type="entry name" value="KH_dom_type_1"/>
</dbReference>
<evidence type="ECO:0000256" key="5">
    <source>
        <dbReference type="ARBA" id="ARBA00022723"/>
    </source>
</evidence>
<dbReference type="PANTHER" id="PTHR11252:SF0">
    <property type="entry name" value="POLYRIBONUCLEOTIDE NUCLEOTIDYLTRANSFERASE 1, MITOCHONDRIAL"/>
    <property type="match status" value="1"/>
</dbReference>
<evidence type="ECO:0000313" key="10">
    <source>
        <dbReference type="EMBL" id="APT89083.1"/>
    </source>
</evidence>
<dbReference type="GO" id="GO:0006396">
    <property type="term" value="P:RNA processing"/>
    <property type="evidence" value="ECO:0007669"/>
    <property type="project" value="InterPro"/>
</dbReference>
<dbReference type="InterPro" id="IPR036456">
    <property type="entry name" value="PNPase_PH_RNA-bd_sf"/>
</dbReference>
<comment type="function">
    <text evidence="8">Involved in mRNA degradation. Catalyzes the phosphorolysis of single-stranded polyribonucleotides processively in the 3'- to 5'-direction.</text>
</comment>
<keyword evidence="7 8" id="KW-0694">RNA-binding</keyword>
<keyword evidence="11" id="KW-1185">Reference proteome</keyword>
<dbReference type="InterPro" id="IPR012162">
    <property type="entry name" value="PNPase"/>
</dbReference>
<dbReference type="PROSITE" id="PS50126">
    <property type="entry name" value="S1"/>
    <property type="match status" value="1"/>
</dbReference>
<dbReference type="SUPFAM" id="SSF46915">
    <property type="entry name" value="Polynucleotide phosphorylase/guanosine pentaphosphate synthase (PNPase/GPSI), domain 3"/>
    <property type="match status" value="1"/>
</dbReference>
<keyword evidence="3 8" id="KW-0808">Transferase</keyword>
<dbReference type="FunFam" id="3.30.230.70:FF:000002">
    <property type="entry name" value="Polyribonucleotide nucleotidyltransferase"/>
    <property type="match status" value="1"/>
</dbReference>
<comment type="subcellular location">
    <subcellularLocation>
        <location evidence="8">Cytoplasm</location>
    </subcellularLocation>
</comment>
<dbReference type="GO" id="GO:0006402">
    <property type="term" value="P:mRNA catabolic process"/>
    <property type="evidence" value="ECO:0007669"/>
    <property type="project" value="UniProtKB-UniRule"/>
</dbReference>
<proteinExistence type="inferred from homology"/>
<dbReference type="NCBIfam" id="TIGR02696">
    <property type="entry name" value="pppGpp_PNP"/>
    <property type="match status" value="1"/>
</dbReference>
<dbReference type="NCBIfam" id="NF008805">
    <property type="entry name" value="PRK11824.1"/>
    <property type="match status" value="1"/>
</dbReference>
<name>A0A1L7CTA6_9CORY</name>
<dbReference type="InterPro" id="IPR014069">
    <property type="entry name" value="GPSI/PNP"/>
</dbReference>
<dbReference type="InterPro" id="IPR004087">
    <property type="entry name" value="KH_dom"/>
</dbReference>
<dbReference type="InterPro" id="IPR027408">
    <property type="entry name" value="PNPase/RNase_PH_dom_sf"/>
</dbReference>